<dbReference type="Pfam" id="PF13193">
    <property type="entry name" value="AMP-binding_C"/>
    <property type="match status" value="1"/>
</dbReference>
<dbReference type="Gene3D" id="3.40.50.12780">
    <property type="entry name" value="N-terminal domain of ligase-like"/>
    <property type="match status" value="1"/>
</dbReference>
<evidence type="ECO:0000313" key="6">
    <source>
        <dbReference type="Proteomes" id="UP001152467"/>
    </source>
</evidence>
<comment type="caution">
    <text evidence="5">The sequence shown here is derived from an EMBL/GenBank/DDBJ whole genome shotgun (WGS) entry which is preliminary data.</text>
</comment>
<comment type="cofactor">
    <cofactor evidence="1">
        <name>pantetheine 4'-phosphate</name>
        <dbReference type="ChEBI" id="CHEBI:47942"/>
    </cofactor>
</comment>
<gene>
    <name evidence="5" type="primary">dltA_10</name>
    <name evidence="5" type="ORF">PSECIP111854_02894</name>
</gene>
<evidence type="ECO:0000256" key="2">
    <source>
        <dbReference type="ARBA" id="ARBA00022450"/>
    </source>
</evidence>
<dbReference type="Pfam" id="PF00550">
    <property type="entry name" value="PP-binding"/>
    <property type="match status" value="1"/>
</dbReference>
<reference evidence="5" key="1">
    <citation type="submission" date="2022-07" db="EMBL/GenBank/DDBJ databases">
        <authorList>
            <person name="Criscuolo A."/>
        </authorList>
    </citation>
    <scope>NUCLEOTIDE SEQUENCE</scope>
    <source>
        <strain evidence="5">CIP111854</strain>
    </source>
</reference>
<dbReference type="PROSITE" id="PS50075">
    <property type="entry name" value="CARRIER"/>
    <property type="match status" value="1"/>
</dbReference>
<keyword evidence="2" id="KW-0596">Phosphopantetheine</keyword>
<dbReference type="SUPFAM" id="SSF53474">
    <property type="entry name" value="alpha/beta-Hydrolases"/>
    <property type="match status" value="1"/>
</dbReference>
<dbReference type="Gene3D" id="3.30.300.30">
    <property type="match status" value="1"/>
</dbReference>
<dbReference type="PROSITE" id="PS00012">
    <property type="entry name" value="PHOSPHOPANTETHEINE"/>
    <property type="match status" value="1"/>
</dbReference>
<dbReference type="InterPro" id="IPR001242">
    <property type="entry name" value="Condensation_dom"/>
</dbReference>
<dbReference type="FunFam" id="3.40.50.980:FF:000001">
    <property type="entry name" value="Non-ribosomal peptide synthetase"/>
    <property type="match status" value="1"/>
</dbReference>
<keyword evidence="3" id="KW-0597">Phosphoprotein</keyword>
<dbReference type="InterPro" id="IPR006162">
    <property type="entry name" value="Ppantetheine_attach_site"/>
</dbReference>
<evidence type="ECO:0000256" key="1">
    <source>
        <dbReference type="ARBA" id="ARBA00001957"/>
    </source>
</evidence>
<dbReference type="Pfam" id="PF00668">
    <property type="entry name" value="Condensation"/>
    <property type="match status" value="1"/>
</dbReference>
<dbReference type="RefSeq" id="WP_261626691.1">
    <property type="nucleotide sequence ID" value="NZ_CAMAPC010000012.1"/>
</dbReference>
<keyword evidence="6" id="KW-1185">Reference proteome</keyword>
<dbReference type="EMBL" id="CAMAPC010000012">
    <property type="protein sequence ID" value="CAH9061856.1"/>
    <property type="molecule type" value="Genomic_DNA"/>
</dbReference>
<dbReference type="GO" id="GO:0044550">
    <property type="term" value="P:secondary metabolite biosynthetic process"/>
    <property type="evidence" value="ECO:0007669"/>
    <property type="project" value="TreeGrafter"/>
</dbReference>
<dbReference type="InterPro" id="IPR045851">
    <property type="entry name" value="AMP-bd_C_sf"/>
</dbReference>
<dbReference type="GO" id="GO:0005737">
    <property type="term" value="C:cytoplasm"/>
    <property type="evidence" value="ECO:0007669"/>
    <property type="project" value="TreeGrafter"/>
</dbReference>
<dbReference type="PANTHER" id="PTHR45527:SF1">
    <property type="entry name" value="FATTY ACID SYNTHASE"/>
    <property type="match status" value="1"/>
</dbReference>
<evidence type="ECO:0000259" key="4">
    <source>
        <dbReference type="PROSITE" id="PS50075"/>
    </source>
</evidence>
<dbReference type="InterPro" id="IPR029058">
    <property type="entry name" value="AB_hydrolase_fold"/>
</dbReference>
<dbReference type="GO" id="GO:0031177">
    <property type="term" value="F:phosphopantetheine binding"/>
    <property type="evidence" value="ECO:0007669"/>
    <property type="project" value="InterPro"/>
</dbReference>
<accession>A0A9W4W5M9</accession>
<dbReference type="InterPro" id="IPR001031">
    <property type="entry name" value="Thioesterase"/>
</dbReference>
<keyword evidence="5" id="KW-0436">Ligase</keyword>
<evidence type="ECO:0000313" key="5">
    <source>
        <dbReference type="EMBL" id="CAH9061856.1"/>
    </source>
</evidence>
<dbReference type="GO" id="GO:0043041">
    <property type="term" value="P:amino acid activation for nonribosomal peptide biosynthetic process"/>
    <property type="evidence" value="ECO:0007669"/>
    <property type="project" value="TreeGrafter"/>
</dbReference>
<proteinExistence type="predicted"/>
<dbReference type="InterPro" id="IPR036736">
    <property type="entry name" value="ACP-like_sf"/>
</dbReference>
<protein>
    <submittedName>
        <fullName evidence="5">D-alanine--D-alanyl carrier protein ligase</fullName>
        <ecNumber evidence="5">6.2.1.54</ecNumber>
    </submittedName>
</protein>
<dbReference type="InterPro" id="IPR020845">
    <property type="entry name" value="AMP-binding_CS"/>
</dbReference>
<dbReference type="InterPro" id="IPR042099">
    <property type="entry name" value="ANL_N_sf"/>
</dbReference>
<dbReference type="InterPro" id="IPR025110">
    <property type="entry name" value="AMP-bd_C"/>
</dbReference>
<name>A0A9W4W5M9_9GAMM</name>
<dbReference type="SMART" id="SM00823">
    <property type="entry name" value="PKS_PP"/>
    <property type="match status" value="1"/>
</dbReference>
<dbReference type="PROSITE" id="PS00455">
    <property type="entry name" value="AMP_BINDING"/>
    <property type="match status" value="1"/>
</dbReference>
<dbReference type="Proteomes" id="UP001152467">
    <property type="component" value="Unassembled WGS sequence"/>
</dbReference>
<dbReference type="InterPro" id="IPR009081">
    <property type="entry name" value="PP-bd_ACP"/>
</dbReference>
<dbReference type="CDD" id="cd05930">
    <property type="entry name" value="A_NRPS"/>
    <property type="match status" value="1"/>
</dbReference>
<feature type="domain" description="Carrier" evidence="4">
    <location>
        <begin position="945"/>
        <end position="1020"/>
    </location>
</feature>
<dbReference type="SUPFAM" id="SSF56801">
    <property type="entry name" value="Acetyl-CoA synthetase-like"/>
    <property type="match status" value="1"/>
</dbReference>
<evidence type="ECO:0000256" key="3">
    <source>
        <dbReference type="ARBA" id="ARBA00022553"/>
    </source>
</evidence>
<dbReference type="Gene3D" id="1.10.1200.10">
    <property type="entry name" value="ACP-like"/>
    <property type="match status" value="1"/>
</dbReference>
<dbReference type="Gene3D" id="3.40.50.1820">
    <property type="entry name" value="alpha/beta hydrolase"/>
    <property type="match status" value="1"/>
</dbReference>
<organism evidence="5 6">
    <name type="scientific">Pseudoalteromonas holothuriae</name>
    <dbReference type="NCBI Taxonomy" id="2963714"/>
    <lineage>
        <taxon>Bacteria</taxon>
        <taxon>Pseudomonadati</taxon>
        <taxon>Pseudomonadota</taxon>
        <taxon>Gammaproteobacteria</taxon>
        <taxon>Alteromonadales</taxon>
        <taxon>Pseudoalteromonadaceae</taxon>
        <taxon>Pseudoalteromonas</taxon>
    </lineage>
</organism>
<dbReference type="PANTHER" id="PTHR45527">
    <property type="entry name" value="NONRIBOSOMAL PEPTIDE SYNTHETASE"/>
    <property type="match status" value="1"/>
</dbReference>
<dbReference type="InterPro" id="IPR000873">
    <property type="entry name" value="AMP-dep_synth/lig_dom"/>
</dbReference>
<sequence length="1301" mass="146452">MNSWKNTTQDLGLPLARQQQLVAKYNSDTLRSYWFEFANNITAEQLQQNLNSLMHSNQALSSFVAKPEGFDVLRQQVQTPRLHFLVKDQYELVGNDGETLAQKKAKMEQQAQLEHAQSQPHLLVWCWPHQSGLTVQLVASTLLIDHYSAYLLYQTLSGEMQLEETIQYPEYIEWLTELVADEDAQIGKNYWQNLAVSQLSEAELIEKAPDLKVQSTLPNVVSSAISPQLQARLNQLATQLQCDCANIVINVWTNILSRLTNQNELKLDYYHDSRLDYEEFSQAFGLFTQPLVVPFYELNNADLVGATQGFSQLFTEIKDYQEYLVTDPNLASTRSHAGFFWHKQNSLIEMQTAMPIASNPLLLEYHFVEQGEGKFSLFYNHQYYSHEVITRALAHFEQLLAVALEQPEIKFSQLDVLLNDERAGLFVCQNDKLALLDKQGDLHIDNNKTLVTLFREQAQQYPKQIAIQDGAFTLTYQELDALSDQYAASLQAHGASTDNIIALCLSRHYELLVCILAVMKSGAAYLPLDPEQPIARLQQIINDAKPVIVVSELNTLSTENKISLHDLKQHKHLLQSVEILPHHLCYVLYTSGSTGTPKGVMVEHQQISHYSQAITQQLALPKQSQYGLISTLVADLGNTMLFPAWLTASCVHLLGKNEASDGLALAEYYKNVNHSHQSLECLKIVPSHLEALLACGENILPSQVLVLGGEPIQPSLIERLQSLAVKCRIYNHYGPTETTVGVLIGKVNLAHGQSHLCTTIGDNEIHLLDEQLNPVISGQSADLYVSGKNVTRGYLNDVSKTAQAYIYQPKTDKKLYRTGDLAFAAANGAIRILGRSDQQIKIRGFRLDLSEIQALLLQQNGVAQATLQAFGEGENKQLLAFVIMHQGYQLNDSQVRDFLAQQLPNYMVPAHIYAINEFPLNANGKIDQAQLRVLAKAQQNQVIVAAKNAIEQAILAIWQSVLQQQNICVTADFFDIGGHSLAAIKVVAKIRKEMNVDLPTDLLFKHKSILAIAAYINAQHSIATDKTERLIALNDKADALDESTKPIMVLMHSLAGHFNYHKQFIHNLANEVPLFGLTPNRELINTGNHDDHAIITDDYIEQLLELKSRPLVLVGWSLGGKQMMLMAKRMLSLGFNIKAISVIDFDPTQQLDLADNTQQLISDFHDYLAAENIPLSAEQISLCTQDLNGDYQSAMTQLLNHPLLQQQMFDDVDTSILYQRFMLRWHSKHVLYQATMPKLDLPIWLWHGYGYQSSPQIWQQYSNQALWCRYIDADHYGILNTPTLAKTLLSNLDKTHNVVDA</sequence>
<dbReference type="SUPFAM" id="SSF47336">
    <property type="entry name" value="ACP-like"/>
    <property type="match status" value="1"/>
</dbReference>
<dbReference type="SUPFAM" id="SSF52777">
    <property type="entry name" value="CoA-dependent acyltransferases"/>
    <property type="match status" value="2"/>
</dbReference>
<dbReference type="Pfam" id="PF00501">
    <property type="entry name" value="AMP-binding"/>
    <property type="match status" value="1"/>
</dbReference>
<dbReference type="GO" id="GO:0016874">
    <property type="term" value="F:ligase activity"/>
    <property type="evidence" value="ECO:0007669"/>
    <property type="project" value="UniProtKB-KW"/>
</dbReference>
<dbReference type="Gene3D" id="3.30.559.30">
    <property type="entry name" value="Nonribosomal peptide synthetase, condensation domain"/>
    <property type="match status" value="1"/>
</dbReference>
<dbReference type="InterPro" id="IPR020806">
    <property type="entry name" value="PKS_PP-bd"/>
</dbReference>
<dbReference type="Pfam" id="PF00975">
    <property type="entry name" value="Thioesterase"/>
    <property type="match status" value="1"/>
</dbReference>
<dbReference type="EC" id="6.2.1.54" evidence="5"/>